<evidence type="ECO:0000313" key="2">
    <source>
        <dbReference type="EMBL" id="RDW56570.1"/>
    </source>
</evidence>
<gene>
    <name evidence="2" type="ORF">BP6252_14075</name>
</gene>
<proteinExistence type="predicted"/>
<dbReference type="STRING" id="1849047.A0A3D8Q4G4"/>
<feature type="region of interest" description="Disordered" evidence="1">
    <location>
        <begin position="332"/>
        <end position="358"/>
    </location>
</feature>
<comment type="caution">
    <text evidence="2">The sequence shown here is derived from an EMBL/GenBank/DDBJ whole genome shotgun (WGS) entry which is preliminary data.</text>
</comment>
<protein>
    <submittedName>
        <fullName evidence="2">Uncharacterized protein</fullName>
    </submittedName>
</protein>
<dbReference type="EMBL" id="PDLM01000037">
    <property type="protein sequence ID" value="RDW56570.1"/>
    <property type="molecule type" value="Genomic_DNA"/>
</dbReference>
<dbReference type="InterPro" id="IPR035994">
    <property type="entry name" value="Nucleoside_phosphorylase_sf"/>
</dbReference>
<keyword evidence="3" id="KW-1185">Reference proteome</keyword>
<feature type="compositionally biased region" description="Basic and acidic residues" evidence="1">
    <location>
        <begin position="338"/>
        <end position="348"/>
    </location>
</feature>
<dbReference type="PANTHER" id="PTHR46082">
    <property type="entry name" value="ATP/GTP-BINDING PROTEIN-RELATED"/>
    <property type="match status" value="1"/>
</dbReference>
<sequence>MLVKATENGRQSVRTLRPEEYTVGWLCALPASELPAAIHSLDEHHDDPELKLPDTNTYSYGSINKHNVVIACMPPSSPGKVSASGLIPTMRLNFPNIKIYLFVGIGGGVPNKFFDPDPENDIHLGDVVVGWPDKVGAPAVVQYDLGRNREDGFEITSYLDGPEPSLQSALGKLLANRVVGRTRFDDWLQQTVEQNPRFAHPGVAEDKLFKATYFHGQAPDCSSCPTSEYADRPKRVDTKLIFHQGTIASGDSVMKNASERDRISALCGGARCFEMEAAGVMNQVRPLIIRGISDYADGHKNGKWHNYAAAAAASFAKEFLYTISPVIVGGLQPIKQSDNGRRDTRSSQENHFTGTFSTNGGKMMIGGTYNSGGGSMSF</sequence>
<dbReference type="OrthoDB" id="1577640at2759"/>
<organism evidence="2 3">
    <name type="scientific">Coleophoma cylindrospora</name>
    <dbReference type="NCBI Taxonomy" id="1849047"/>
    <lineage>
        <taxon>Eukaryota</taxon>
        <taxon>Fungi</taxon>
        <taxon>Dikarya</taxon>
        <taxon>Ascomycota</taxon>
        <taxon>Pezizomycotina</taxon>
        <taxon>Leotiomycetes</taxon>
        <taxon>Helotiales</taxon>
        <taxon>Dermateaceae</taxon>
        <taxon>Coleophoma</taxon>
    </lineage>
</organism>
<dbReference type="GO" id="GO:0009116">
    <property type="term" value="P:nucleoside metabolic process"/>
    <property type="evidence" value="ECO:0007669"/>
    <property type="project" value="InterPro"/>
</dbReference>
<feature type="compositionally biased region" description="Polar residues" evidence="1">
    <location>
        <begin position="349"/>
        <end position="358"/>
    </location>
</feature>
<dbReference type="PROSITE" id="PS50007">
    <property type="entry name" value="PIPLC_X_DOMAIN"/>
    <property type="match status" value="1"/>
</dbReference>
<dbReference type="SUPFAM" id="SSF53167">
    <property type="entry name" value="Purine and uridine phosphorylases"/>
    <property type="match status" value="1"/>
</dbReference>
<dbReference type="InterPro" id="IPR053137">
    <property type="entry name" value="NLR-like"/>
</dbReference>
<dbReference type="AlphaFoldDB" id="A0A3D8Q4G4"/>
<dbReference type="Gene3D" id="3.40.50.1580">
    <property type="entry name" value="Nucleoside phosphorylase domain"/>
    <property type="match status" value="1"/>
</dbReference>
<evidence type="ECO:0000313" key="3">
    <source>
        <dbReference type="Proteomes" id="UP000256645"/>
    </source>
</evidence>
<accession>A0A3D8Q4G4</accession>
<dbReference type="PANTHER" id="PTHR46082:SF11">
    <property type="entry name" value="AAA+ ATPASE DOMAIN-CONTAINING PROTEIN-RELATED"/>
    <property type="match status" value="1"/>
</dbReference>
<dbReference type="GO" id="GO:0003824">
    <property type="term" value="F:catalytic activity"/>
    <property type="evidence" value="ECO:0007669"/>
    <property type="project" value="InterPro"/>
</dbReference>
<name>A0A3D8Q4G4_9HELO</name>
<evidence type="ECO:0000256" key="1">
    <source>
        <dbReference type="SAM" id="MobiDB-lite"/>
    </source>
</evidence>
<dbReference type="Proteomes" id="UP000256645">
    <property type="component" value="Unassembled WGS sequence"/>
</dbReference>
<reference evidence="2 3" key="1">
    <citation type="journal article" date="2018" name="IMA Fungus">
        <title>IMA Genome-F 9: Draft genome sequence of Annulohypoxylon stygium, Aspergillus mulundensis, Berkeleyomyces basicola (syn. Thielaviopsis basicola), Ceratocystis smalleyi, two Cercospora beticola strains, Coleophoma cylindrospora, Fusarium fracticaudum, Phialophora cf. hyalina, and Morchella septimelata.</title>
        <authorList>
            <person name="Wingfield B.D."/>
            <person name="Bills G.F."/>
            <person name="Dong Y."/>
            <person name="Huang W."/>
            <person name="Nel W.J."/>
            <person name="Swalarsk-Parry B.S."/>
            <person name="Vaghefi N."/>
            <person name="Wilken P.M."/>
            <person name="An Z."/>
            <person name="de Beer Z.W."/>
            <person name="De Vos L."/>
            <person name="Chen L."/>
            <person name="Duong T.A."/>
            <person name="Gao Y."/>
            <person name="Hammerbacher A."/>
            <person name="Kikkert J.R."/>
            <person name="Li Y."/>
            <person name="Li H."/>
            <person name="Li K."/>
            <person name="Li Q."/>
            <person name="Liu X."/>
            <person name="Ma X."/>
            <person name="Naidoo K."/>
            <person name="Pethybridge S.J."/>
            <person name="Sun J."/>
            <person name="Steenkamp E.T."/>
            <person name="van der Nest M.A."/>
            <person name="van Wyk S."/>
            <person name="Wingfield M.J."/>
            <person name="Xiong C."/>
            <person name="Yue Q."/>
            <person name="Zhang X."/>
        </authorList>
    </citation>
    <scope>NUCLEOTIDE SEQUENCE [LARGE SCALE GENOMIC DNA]</scope>
    <source>
        <strain evidence="2 3">BP6252</strain>
    </source>
</reference>